<comment type="catalytic activity">
    <reaction evidence="15">
        <text>L-arginyl-L-alpha-amino acid(out) = L-arginyl-L-alpha-amino acid(in)</text>
        <dbReference type="Rhea" id="RHEA:79371"/>
        <dbReference type="ChEBI" id="CHEBI:84315"/>
    </reaction>
</comment>
<dbReference type="KEGG" id="msj:MSSAC_3906"/>
<evidence type="ECO:0000256" key="3">
    <source>
        <dbReference type="ARBA" id="ARBA00022448"/>
    </source>
</evidence>
<comment type="catalytic activity">
    <reaction evidence="13">
        <text>L-alpha-aminoacyl-L-lysine(out) = L-alpha-aminoacyl-L-lysine(in)</text>
        <dbReference type="Rhea" id="RHEA:79383"/>
        <dbReference type="ChEBI" id="CHEBI:229966"/>
    </reaction>
</comment>
<dbReference type="PANTHER" id="PTHR23512:SF3">
    <property type="entry name" value="MAJOR FACILITATOR SUPERFAMILY DOMAIN-CONTAINING PROTEIN 1"/>
    <property type="match status" value="1"/>
</dbReference>
<gene>
    <name evidence="27" type="ORF">MSSAC_3906</name>
</gene>
<evidence type="ECO:0000256" key="16">
    <source>
        <dbReference type="ARBA" id="ARBA00044900"/>
    </source>
</evidence>
<dbReference type="Proteomes" id="UP000033123">
    <property type="component" value="Chromosome"/>
</dbReference>
<evidence type="ECO:0000256" key="10">
    <source>
        <dbReference type="ARBA" id="ARBA00044881"/>
    </source>
</evidence>
<name>A0A0E3LE68_9EURY</name>
<comment type="subcellular location">
    <subcellularLocation>
        <location evidence="1">Lysosome membrane</location>
        <topology evidence="1">Multi-pass membrane protein</topology>
    </subcellularLocation>
</comment>
<dbReference type="InterPro" id="IPR000849">
    <property type="entry name" value="Sugar_P_transporter"/>
</dbReference>
<feature type="domain" description="Major facilitator superfamily (MFS) profile" evidence="26">
    <location>
        <begin position="18"/>
        <end position="433"/>
    </location>
</feature>
<proteinExistence type="inferred from homology"/>
<evidence type="ECO:0000313" key="28">
    <source>
        <dbReference type="Proteomes" id="UP000033123"/>
    </source>
</evidence>
<feature type="transmembrane region" description="Helical" evidence="25">
    <location>
        <begin position="109"/>
        <end position="133"/>
    </location>
</feature>
<keyword evidence="3" id="KW-0813">Transport</keyword>
<evidence type="ECO:0000256" key="5">
    <source>
        <dbReference type="ARBA" id="ARBA00022989"/>
    </source>
</evidence>
<evidence type="ECO:0000256" key="25">
    <source>
        <dbReference type="SAM" id="Phobius"/>
    </source>
</evidence>
<dbReference type="PROSITE" id="PS50850">
    <property type="entry name" value="MFS"/>
    <property type="match status" value="1"/>
</dbReference>
<feature type="transmembrane region" description="Helical" evidence="25">
    <location>
        <begin position="410"/>
        <end position="428"/>
    </location>
</feature>
<comment type="catalytic activity">
    <reaction evidence="17">
        <text>L-arginyl-glycine(out) = L-arginyl-glycine(in)</text>
        <dbReference type="Rhea" id="RHEA:79391"/>
        <dbReference type="ChEBI" id="CHEBI:229955"/>
    </reaction>
</comment>
<comment type="subunit">
    <text evidence="24">Homodimer. Interacts with lysosomal protein GLMP (via lumenal domain); the interaction starts while both proteins are still in the endoplasmic reticulum and is required for stabilization of MFSD1 in lysosomes but has no direct effect on its targeting to lysosomes or transporter activity.</text>
</comment>
<dbReference type="InterPro" id="IPR011701">
    <property type="entry name" value="MFS"/>
</dbReference>
<dbReference type="GeneID" id="24873613"/>
<evidence type="ECO:0000256" key="20">
    <source>
        <dbReference type="ARBA" id="ARBA00044924"/>
    </source>
</evidence>
<comment type="similarity">
    <text evidence="2">Belongs to the major facilitator superfamily.</text>
</comment>
<evidence type="ECO:0000259" key="26">
    <source>
        <dbReference type="PROSITE" id="PS50850"/>
    </source>
</evidence>
<evidence type="ECO:0000256" key="15">
    <source>
        <dbReference type="ARBA" id="ARBA00044899"/>
    </source>
</evidence>
<evidence type="ECO:0000256" key="12">
    <source>
        <dbReference type="ARBA" id="ARBA00044891"/>
    </source>
</evidence>
<feature type="transmembrane region" description="Helical" evidence="25">
    <location>
        <begin position="85"/>
        <end position="103"/>
    </location>
</feature>
<dbReference type="PATRIC" id="fig|1434118.4.peg.5017"/>
<comment type="catalytic activity">
    <reaction evidence="12">
        <text>L-lysyl-L-alpha-amino acid(out) = L-lysyl-L-alpha-amino acid(in)</text>
        <dbReference type="Rhea" id="RHEA:79387"/>
        <dbReference type="ChEBI" id="CHEBI:229965"/>
    </reaction>
</comment>
<evidence type="ECO:0000313" key="27">
    <source>
        <dbReference type="EMBL" id="AKB38496.1"/>
    </source>
</evidence>
<comment type="catalytic activity">
    <reaction evidence="19">
        <text>L-alanyl-L-lysine(out) = L-alanyl-L-lysine(in)</text>
        <dbReference type="Rhea" id="RHEA:79415"/>
        <dbReference type="ChEBI" id="CHEBI:192470"/>
    </reaction>
</comment>
<comment type="catalytic activity">
    <reaction evidence="16">
        <text>L-lysyl-L-lysine(out) = L-lysyl-L-lysine(in)</text>
        <dbReference type="Rhea" id="RHEA:79403"/>
        <dbReference type="ChEBI" id="CHEBI:229956"/>
    </reaction>
</comment>
<dbReference type="HOGENOM" id="CLU_001265_62_0_2"/>
<dbReference type="AlphaFoldDB" id="A0A0E3LE68"/>
<evidence type="ECO:0000256" key="9">
    <source>
        <dbReference type="ARBA" id="ARBA00044878"/>
    </source>
</evidence>
<evidence type="ECO:0000256" key="19">
    <source>
        <dbReference type="ARBA" id="ARBA00044919"/>
    </source>
</evidence>
<evidence type="ECO:0000256" key="13">
    <source>
        <dbReference type="ARBA" id="ARBA00044893"/>
    </source>
</evidence>
<comment type="function">
    <text evidence="23">Lysosomal dipeptide uniporter that selectively exports lysine, arginine or histidine-containing dipeptides with a net positive charge from the lysosome lumen into the cytosol. Could play a role in a specific type of protein O-glycosylation indirectly regulating macrophages migration and tissue invasion. Also essential for liver homeostasis.</text>
</comment>
<dbReference type="InterPro" id="IPR036259">
    <property type="entry name" value="MFS_trans_sf"/>
</dbReference>
<dbReference type="EMBL" id="CP009508">
    <property type="protein sequence ID" value="AKB38496.1"/>
    <property type="molecule type" value="Genomic_DNA"/>
</dbReference>
<comment type="catalytic activity">
    <reaction evidence="9">
        <text>L-histidyl-glycine(out) = L-histidyl-glycine(in)</text>
        <dbReference type="Rhea" id="RHEA:79395"/>
        <dbReference type="ChEBI" id="CHEBI:229957"/>
    </reaction>
</comment>
<reference evidence="27 28" key="1">
    <citation type="submission" date="2014-07" db="EMBL/GenBank/DDBJ databases">
        <title>Methanogenic archaea and the global carbon cycle.</title>
        <authorList>
            <person name="Henriksen J.R."/>
            <person name="Luke J."/>
            <person name="Reinhart S."/>
            <person name="Benedict M.N."/>
            <person name="Youngblut N.D."/>
            <person name="Metcalf M.E."/>
            <person name="Whitaker R.J."/>
            <person name="Metcalf W.W."/>
        </authorList>
    </citation>
    <scope>NUCLEOTIDE SEQUENCE [LARGE SCALE GENOMIC DNA]</scope>
    <source>
        <strain evidence="27 28">C2J</strain>
    </source>
</reference>
<keyword evidence="7" id="KW-0458">Lysosome</keyword>
<dbReference type="Gene3D" id="1.20.1250.20">
    <property type="entry name" value="MFS general substrate transporter like domains"/>
    <property type="match status" value="2"/>
</dbReference>
<evidence type="ECO:0000256" key="18">
    <source>
        <dbReference type="ARBA" id="ARBA00044912"/>
    </source>
</evidence>
<dbReference type="Pfam" id="PF07690">
    <property type="entry name" value="MFS_1"/>
    <property type="match status" value="1"/>
</dbReference>
<dbReference type="InterPro" id="IPR052187">
    <property type="entry name" value="MFSD1"/>
</dbReference>
<evidence type="ECO:0000256" key="4">
    <source>
        <dbReference type="ARBA" id="ARBA00022692"/>
    </source>
</evidence>
<feature type="transmembrane region" description="Helical" evidence="25">
    <location>
        <begin position="242"/>
        <end position="259"/>
    </location>
</feature>
<dbReference type="InterPro" id="IPR020846">
    <property type="entry name" value="MFS_dom"/>
</dbReference>
<feature type="transmembrane region" description="Helical" evidence="25">
    <location>
        <begin position="174"/>
        <end position="193"/>
    </location>
</feature>
<comment type="catalytic activity">
    <reaction evidence="18">
        <text>L-histidyl-L-alpha-amino acid(out) = L-histidyl-L-alpha-amino acid(in)</text>
        <dbReference type="Rhea" id="RHEA:79379"/>
        <dbReference type="ChEBI" id="CHEBI:229964"/>
    </reaction>
</comment>
<keyword evidence="6 25" id="KW-0472">Membrane</keyword>
<evidence type="ECO:0000256" key="21">
    <source>
        <dbReference type="ARBA" id="ARBA00044985"/>
    </source>
</evidence>
<keyword evidence="4 25" id="KW-0812">Transmembrane</keyword>
<accession>A0A0E3LE68</accession>
<dbReference type="SUPFAM" id="SSF103473">
    <property type="entry name" value="MFS general substrate transporter"/>
    <property type="match status" value="1"/>
</dbReference>
<feature type="transmembrane region" description="Helical" evidence="25">
    <location>
        <begin position="43"/>
        <end position="64"/>
    </location>
</feature>
<dbReference type="GO" id="GO:0022857">
    <property type="term" value="F:transmembrane transporter activity"/>
    <property type="evidence" value="ECO:0007669"/>
    <property type="project" value="InterPro"/>
</dbReference>
<feature type="transmembrane region" description="Helical" evidence="25">
    <location>
        <begin position="367"/>
        <end position="390"/>
    </location>
</feature>
<feature type="transmembrane region" description="Helical" evidence="25">
    <location>
        <begin position="12"/>
        <end position="31"/>
    </location>
</feature>
<feature type="transmembrane region" description="Helical" evidence="25">
    <location>
        <begin position="145"/>
        <end position="168"/>
    </location>
</feature>
<dbReference type="RefSeq" id="WP_231593515.1">
    <property type="nucleotide sequence ID" value="NZ_CP009508.1"/>
</dbReference>
<evidence type="ECO:0000256" key="22">
    <source>
        <dbReference type="ARBA" id="ARBA00045018"/>
    </source>
</evidence>
<evidence type="ECO:0000256" key="7">
    <source>
        <dbReference type="ARBA" id="ARBA00023228"/>
    </source>
</evidence>
<dbReference type="PANTHER" id="PTHR23512">
    <property type="entry name" value="MAJOR FACILITATOR SUPERFAMILY DOMAIN-CONTAINING PROTEIN 1"/>
    <property type="match status" value="1"/>
</dbReference>
<evidence type="ECO:0000256" key="14">
    <source>
        <dbReference type="ARBA" id="ARBA00044898"/>
    </source>
</evidence>
<comment type="catalytic activity">
    <reaction evidence="11">
        <text>L-alpha-aminoacyl-L-histidine(out) = L-alpha-aminoacyl-L-histidine(in)</text>
        <dbReference type="Rhea" id="RHEA:79375"/>
        <dbReference type="ChEBI" id="CHEBI:229967"/>
    </reaction>
</comment>
<feature type="transmembrane region" description="Helical" evidence="25">
    <location>
        <begin position="336"/>
        <end position="355"/>
    </location>
</feature>
<dbReference type="STRING" id="1434118.MSSAC_3906"/>
<evidence type="ECO:0000256" key="1">
    <source>
        <dbReference type="ARBA" id="ARBA00004155"/>
    </source>
</evidence>
<evidence type="ECO:0000256" key="6">
    <source>
        <dbReference type="ARBA" id="ARBA00023136"/>
    </source>
</evidence>
<sequence length="455" mass="49341">MEINQDNVSKVMKYRWVVFVILALAYFFVYFHRVSTAVVATDIMNTFGVGAASIGLLGSAYFYAYTAMQLPSGILSDSWGVKKTAAVFTMLAAVGAVLTGVASNFTMVLIGRVLIGIGVAMVYIPVMKVLAIWFKKNEFASMSGVLLAIGNIGALSAAGPLAIMAAAFGDWQKVFLMLGVFSALLAVAIFVLVKDKPEDMDCPTIPEIEAYEKGERYVPPKAVEKIPMGEALRQTFSSGMKFWPLSIWFFFMYGSLMVYQGLWGGPFFRDVLGWDKGTYAGILSFIAIGMIFGCPIAGYLSDKVLKSRKKVLIAGTAVYIVLWGVIWSQAGNITSTTAYTLIHFLFGFFGGFFIVSYAQIKEWFPASIVGTATGAYNIFPFLGGAIFMTLTGKMMEVSDGAVASVAQYKSVWLLMFACMIFAFICLLVSKEKGAENTAAPVKVTEAGEAPVGSQR</sequence>
<dbReference type="PIRSF" id="PIRSF002808">
    <property type="entry name" value="Hexose_phosphate_transp"/>
    <property type="match status" value="1"/>
</dbReference>
<evidence type="ECO:0000256" key="11">
    <source>
        <dbReference type="ARBA" id="ARBA00044884"/>
    </source>
</evidence>
<evidence type="ECO:0000256" key="8">
    <source>
        <dbReference type="ARBA" id="ARBA00044876"/>
    </source>
</evidence>
<feature type="transmembrane region" description="Helical" evidence="25">
    <location>
        <begin position="279"/>
        <end position="299"/>
    </location>
</feature>
<keyword evidence="5 25" id="KW-1133">Transmembrane helix</keyword>
<dbReference type="GO" id="GO:0005765">
    <property type="term" value="C:lysosomal membrane"/>
    <property type="evidence" value="ECO:0007669"/>
    <property type="project" value="UniProtKB-SubCell"/>
</dbReference>
<evidence type="ECO:0000256" key="23">
    <source>
        <dbReference type="ARBA" id="ARBA00045709"/>
    </source>
</evidence>
<evidence type="ECO:0000256" key="24">
    <source>
        <dbReference type="ARBA" id="ARBA00046376"/>
    </source>
</evidence>
<organism evidence="27 28">
    <name type="scientific">Methanosarcina siciliae C2J</name>
    <dbReference type="NCBI Taxonomy" id="1434118"/>
    <lineage>
        <taxon>Archaea</taxon>
        <taxon>Methanobacteriati</taxon>
        <taxon>Methanobacteriota</taxon>
        <taxon>Stenosarchaea group</taxon>
        <taxon>Methanomicrobia</taxon>
        <taxon>Methanosarcinales</taxon>
        <taxon>Methanosarcinaceae</taxon>
        <taxon>Methanosarcina</taxon>
    </lineage>
</organism>
<comment type="catalytic activity">
    <reaction evidence="10">
        <text>L-alpha-aminoacyl-L-arginine(out) = L-alpha-aminoacyl-L-arginine(in)</text>
        <dbReference type="Rhea" id="RHEA:79367"/>
        <dbReference type="ChEBI" id="CHEBI:229968"/>
    </reaction>
</comment>
<protein>
    <recommendedName>
        <fullName evidence="21">Lysosomal dipeptide transporter MFSD1</fullName>
    </recommendedName>
    <alternativeName>
        <fullName evidence="22">Major facilitator superfamily domain-containing protein 1</fullName>
    </alternativeName>
</protein>
<comment type="catalytic activity">
    <reaction evidence="14">
        <text>L-aspartyl-L-lysine(out) = L-aspartyl-L-lysine(in)</text>
        <dbReference type="Rhea" id="RHEA:79411"/>
        <dbReference type="ChEBI" id="CHEBI:229953"/>
    </reaction>
</comment>
<comment type="catalytic activity">
    <reaction evidence="20">
        <text>L-lysyl-glycine(out) = L-lysyl-glycine(in)</text>
        <dbReference type="Rhea" id="RHEA:79407"/>
        <dbReference type="ChEBI" id="CHEBI:191202"/>
    </reaction>
</comment>
<evidence type="ECO:0000256" key="17">
    <source>
        <dbReference type="ARBA" id="ARBA00044903"/>
    </source>
</evidence>
<feature type="transmembrane region" description="Helical" evidence="25">
    <location>
        <begin position="311"/>
        <end position="330"/>
    </location>
</feature>
<evidence type="ECO:0000256" key="2">
    <source>
        <dbReference type="ARBA" id="ARBA00008335"/>
    </source>
</evidence>
<comment type="catalytic activity">
    <reaction evidence="8">
        <text>L-lysyl-L-alanine(out) = L-lysyl-L-alanine(in)</text>
        <dbReference type="Rhea" id="RHEA:79399"/>
        <dbReference type="ChEBI" id="CHEBI:229954"/>
    </reaction>
</comment>